<protein>
    <submittedName>
        <fullName evidence="1">Uncharacterized protein</fullName>
    </submittedName>
</protein>
<gene>
    <name evidence="1" type="ORF">WN944_020367</name>
</gene>
<sequence length="187" mass="21208">MSINYYLVYTIENPAGEDQLHCKIDDCQFDSDCKTGDEFPRSMTTSAAGFCWNLISAISNSCSEQLPRRDENEKCLNDRSYPANFHWCWGGFIVNPLTIMYLNPLSHSGFLGLQKAVVQLLQAEGFQVNEDCCHGDDYKWILECPLAARLPNDDVSRANECGAVFAFNREEEAYRAHTSIMNNNQLI</sequence>
<accession>A0AAP0LX00</accession>
<evidence type="ECO:0000313" key="1">
    <source>
        <dbReference type="EMBL" id="KAK9188962.1"/>
    </source>
</evidence>
<dbReference type="EMBL" id="JBCGBO010000007">
    <property type="protein sequence ID" value="KAK9188962.1"/>
    <property type="molecule type" value="Genomic_DNA"/>
</dbReference>
<organism evidence="1 2">
    <name type="scientific">Citrus x changshan-huyou</name>
    <dbReference type="NCBI Taxonomy" id="2935761"/>
    <lineage>
        <taxon>Eukaryota</taxon>
        <taxon>Viridiplantae</taxon>
        <taxon>Streptophyta</taxon>
        <taxon>Embryophyta</taxon>
        <taxon>Tracheophyta</taxon>
        <taxon>Spermatophyta</taxon>
        <taxon>Magnoliopsida</taxon>
        <taxon>eudicotyledons</taxon>
        <taxon>Gunneridae</taxon>
        <taxon>Pentapetalae</taxon>
        <taxon>rosids</taxon>
        <taxon>malvids</taxon>
        <taxon>Sapindales</taxon>
        <taxon>Rutaceae</taxon>
        <taxon>Aurantioideae</taxon>
        <taxon>Citrus</taxon>
    </lineage>
</organism>
<dbReference type="Proteomes" id="UP001428341">
    <property type="component" value="Unassembled WGS sequence"/>
</dbReference>
<keyword evidence="2" id="KW-1185">Reference proteome</keyword>
<proteinExistence type="predicted"/>
<dbReference type="AlphaFoldDB" id="A0AAP0LX00"/>
<reference evidence="1 2" key="1">
    <citation type="submission" date="2024-05" db="EMBL/GenBank/DDBJ databases">
        <title>Haplotype-resolved chromosome-level genome assembly of Huyou (Citrus changshanensis).</title>
        <authorList>
            <person name="Miao C."/>
            <person name="Chen W."/>
            <person name="Wu Y."/>
            <person name="Wang L."/>
            <person name="Zhao S."/>
            <person name="Grierson D."/>
            <person name="Xu C."/>
            <person name="Chen K."/>
        </authorList>
    </citation>
    <scope>NUCLEOTIDE SEQUENCE [LARGE SCALE GENOMIC DNA]</scope>
    <source>
        <strain evidence="1">01-14</strain>
        <tissue evidence="1">Leaf</tissue>
    </source>
</reference>
<comment type="caution">
    <text evidence="1">The sequence shown here is derived from an EMBL/GenBank/DDBJ whole genome shotgun (WGS) entry which is preliminary data.</text>
</comment>
<name>A0AAP0LX00_9ROSI</name>
<evidence type="ECO:0000313" key="2">
    <source>
        <dbReference type="Proteomes" id="UP001428341"/>
    </source>
</evidence>